<feature type="compositionally biased region" description="Low complexity" evidence="3">
    <location>
        <begin position="369"/>
        <end position="379"/>
    </location>
</feature>
<dbReference type="InterPro" id="IPR011993">
    <property type="entry name" value="PH-like_dom_sf"/>
</dbReference>
<dbReference type="SUPFAM" id="SSF48371">
    <property type="entry name" value="ARM repeat"/>
    <property type="match status" value="1"/>
</dbReference>
<accession>A0A4P9X591</accession>
<dbReference type="PANTHER" id="PTHR23318">
    <property type="entry name" value="ATP SYNTHASE GAMMA-RELATED"/>
    <property type="match status" value="1"/>
</dbReference>
<dbReference type="InterPro" id="IPR051137">
    <property type="entry name" value="PP4R3-like"/>
</dbReference>
<evidence type="ECO:0000256" key="2">
    <source>
        <dbReference type="ARBA" id="ARBA00023242"/>
    </source>
</evidence>
<keyword evidence="7" id="KW-1185">Reference proteome</keyword>
<dbReference type="Pfam" id="PF22972">
    <property type="entry name" value="EVH1_PP4R3"/>
    <property type="match status" value="1"/>
</dbReference>
<feature type="region of interest" description="Disordered" evidence="3">
    <location>
        <begin position="190"/>
        <end position="244"/>
    </location>
</feature>
<feature type="region of interest" description="Disordered" evidence="3">
    <location>
        <begin position="1610"/>
        <end position="1638"/>
    </location>
</feature>
<feature type="region of interest" description="Disordered" evidence="3">
    <location>
        <begin position="296"/>
        <end position="382"/>
    </location>
</feature>
<protein>
    <submittedName>
        <fullName evidence="6">Uncharacterized protein</fullName>
    </submittedName>
</protein>
<feature type="compositionally biased region" description="Acidic residues" evidence="3">
    <location>
        <begin position="527"/>
        <end position="536"/>
    </location>
</feature>
<feature type="region of interest" description="Disordered" evidence="3">
    <location>
        <begin position="1"/>
        <end position="26"/>
    </location>
</feature>
<evidence type="ECO:0000259" key="5">
    <source>
        <dbReference type="Pfam" id="PF22972"/>
    </source>
</evidence>
<keyword evidence="2" id="KW-0539">Nucleus</keyword>
<dbReference type="EMBL" id="ML014225">
    <property type="protein sequence ID" value="RKP00274.1"/>
    <property type="molecule type" value="Genomic_DNA"/>
</dbReference>
<feature type="region of interest" description="Disordered" evidence="3">
    <location>
        <begin position="961"/>
        <end position="1002"/>
    </location>
</feature>
<feature type="compositionally biased region" description="Low complexity" evidence="3">
    <location>
        <begin position="961"/>
        <end position="990"/>
    </location>
</feature>
<feature type="region of interest" description="Disordered" evidence="3">
    <location>
        <begin position="434"/>
        <end position="578"/>
    </location>
</feature>
<feature type="compositionally biased region" description="Basic and acidic residues" evidence="3">
    <location>
        <begin position="537"/>
        <end position="552"/>
    </location>
</feature>
<dbReference type="STRING" id="1555241.A0A4P9X591"/>
<name>A0A4P9X591_9FUNG</name>
<dbReference type="Pfam" id="PF04802">
    <property type="entry name" value="PP4R3"/>
    <property type="match status" value="1"/>
</dbReference>
<feature type="compositionally biased region" description="Basic residues" evidence="3">
    <location>
        <begin position="457"/>
        <end position="471"/>
    </location>
</feature>
<dbReference type="GO" id="GO:0030289">
    <property type="term" value="C:protein phosphatase 4 complex"/>
    <property type="evidence" value="ECO:0007669"/>
    <property type="project" value="TreeGrafter"/>
</dbReference>
<dbReference type="InterPro" id="IPR006887">
    <property type="entry name" value="P4R3-like_central_dom"/>
</dbReference>
<evidence type="ECO:0000256" key="1">
    <source>
        <dbReference type="ARBA" id="ARBA00004123"/>
    </source>
</evidence>
<organism evidence="6 7">
    <name type="scientific">Caulochytrium protostelioides</name>
    <dbReference type="NCBI Taxonomy" id="1555241"/>
    <lineage>
        <taxon>Eukaryota</taxon>
        <taxon>Fungi</taxon>
        <taxon>Fungi incertae sedis</taxon>
        <taxon>Chytridiomycota</taxon>
        <taxon>Chytridiomycota incertae sedis</taxon>
        <taxon>Chytridiomycetes</taxon>
        <taxon>Caulochytriales</taxon>
        <taxon>Caulochytriaceae</taxon>
        <taxon>Caulochytrium</taxon>
    </lineage>
</organism>
<feature type="domain" description="PP4R3 EVH1-like" evidence="5">
    <location>
        <begin position="378"/>
        <end position="429"/>
    </location>
</feature>
<evidence type="ECO:0000259" key="4">
    <source>
        <dbReference type="Pfam" id="PF04802"/>
    </source>
</evidence>
<dbReference type="GO" id="GO:0006974">
    <property type="term" value="P:DNA damage response"/>
    <property type="evidence" value="ECO:0007669"/>
    <property type="project" value="TreeGrafter"/>
</dbReference>
<dbReference type="Gene3D" id="2.30.29.30">
    <property type="entry name" value="Pleckstrin-homology domain (PH domain)/Phosphotyrosine-binding domain (PTB)"/>
    <property type="match status" value="1"/>
</dbReference>
<feature type="compositionally biased region" description="Low complexity" evidence="3">
    <location>
        <begin position="210"/>
        <end position="244"/>
    </location>
</feature>
<feature type="compositionally biased region" description="Pro residues" evidence="3">
    <location>
        <begin position="346"/>
        <end position="358"/>
    </location>
</feature>
<evidence type="ECO:0000313" key="6">
    <source>
        <dbReference type="EMBL" id="RKP00274.1"/>
    </source>
</evidence>
<dbReference type="InterPro" id="IPR016024">
    <property type="entry name" value="ARM-type_fold"/>
</dbReference>
<feature type="region of interest" description="Disordered" evidence="3">
    <location>
        <begin position="77"/>
        <end position="102"/>
    </location>
</feature>
<feature type="region of interest" description="Disordered" evidence="3">
    <location>
        <begin position="1553"/>
        <end position="1597"/>
    </location>
</feature>
<feature type="region of interest" description="Disordered" evidence="3">
    <location>
        <begin position="1157"/>
        <end position="1225"/>
    </location>
</feature>
<dbReference type="GO" id="GO:0072542">
    <property type="term" value="F:protein phosphatase activator activity"/>
    <property type="evidence" value="ECO:0007669"/>
    <property type="project" value="TreeGrafter"/>
</dbReference>
<dbReference type="PANTHER" id="PTHR23318:SF0">
    <property type="entry name" value="SERINE_THREONINE-PROTEIN PHOSPHATASE 4 REGULATORY SUBUNIT 3"/>
    <property type="match status" value="1"/>
</dbReference>
<comment type="subcellular location">
    <subcellularLocation>
        <location evidence="1">Nucleus</location>
    </subcellularLocation>
</comment>
<dbReference type="OrthoDB" id="27483at2759"/>
<dbReference type="InterPro" id="IPR055236">
    <property type="entry name" value="EVH1_PP4R3"/>
</dbReference>
<dbReference type="Proteomes" id="UP000274922">
    <property type="component" value="Unassembled WGS sequence"/>
</dbReference>
<reference evidence="7" key="1">
    <citation type="journal article" date="2018" name="Nat. Microbiol.">
        <title>Leveraging single-cell genomics to expand the fungal tree of life.</title>
        <authorList>
            <person name="Ahrendt S.R."/>
            <person name="Quandt C.A."/>
            <person name="Ciobanu D."/>
            <person name="Clum A."/>
            <person name="Salamov A."/>
            <person name="Andreopoulos B."/>
            <person name="Cheng J.F."/>
            <person name="Woyke T."/>
            <person name="Pelin A."/>
            <person name="Henrissat B."/>
            <person name="Reynolds N.K."/>
            <person name="Benny G.L."/>
            <person name="Smith M.E."/>
            <person name="James T.Y."/>
            <person name="Grigoriev I.V."/>
        </authorList>
    </citation>
    <scope>NUCLEOTIDE SEQUENCE [LARGE SCALE GENOMIC DNA]</scope>
    <source>
        <strain evidence="7">ATCC 52028</strain>
    </source>
</reference>
<evidence type="ECO:0000256" key="3">
    <source>
        <dbReference type="SAM" id="MobiDB-lite"/>
    </source>
</evidence>
<gene>
    <name evidence="6" type="ORF">CXG81DRAFT_26998</name>
</gene>
<proteinExistence type="predicted"/>
<feature type="compositionally biased region" description="Basic and acidic residues" evidence="3">
    <location>
        <begin position="310"/>
        <end position="320"/>
    </location>
</feature>
<feature type="domain" description="Serine/threonine-protein phosphatase 4 regulatory subunit 3-like central" evidence="4">
    <location>
        <begin position="602"/>
        <end position="1084"/>
    </location>
</feature>
<feature type="compositionally biased region" description="Basic and acidic residues" evidence="3">
    <location>
        <begin position="1"/>
        <end position="10"/>
    </location>
</feature>
<feature type="compositionally biased region" description="Low complexity" evidence="3">
    <location>
        <begin position="190"/>
        <end position="203"/>
    </location>
</feature>
<dbReference type="GO" id="GO:0005654">
    <property type="term" value="C:nucleoplasm"/>
    <property type="evidence" value="ECO:0007669"/>
    <property type="project" value="TreeGrafter"/>
</dbReference>
<evidence type="ECO:0000313" key="7">
    <source>
        <dbReference type="Proteomes" id="UP000274922"/>
    </source>
</evidence>
<feature type="compositionally biased region" description="Pro residues" evidence="3">
    <location>
        <begin position="818"/>
        <end position="832"/>
    </location>
</feature>
<feature type="compositionally biased region" description="Acidic residues" evidence="3">
    <location>
        <begin position="553"/>
        <end position="568"/>
    </location>
</feature>
<feature type="compositionally biased region" description="Basic and acidic residues" evidence="3">
    <location>
        <begin position="472"/>
        <end position="488"/>
    </location>
</feature>
<sequence>MGHRAPDDGPRTASTSPPPASCLAPHIGATAAGGAAASHGRPIKKAAVASAVAASAVAGPPADAPHADRDVPHAAVTRPTALSPPSTSPGLDGHGPETVPLTMLPTDARMAGVAPPAAAAAAAAATADDVNDGHDAMADDAAARSPHVDHGAGDANGTDDFDAAAWAMQSPELAHHDPWWPQEHHAAAGLMTTSPSPMSVSSPSVPPLPRAASSSHRPGSVAVDDAGGAASATTAPAPAVPPLTALGVPRDALRVKLYQHVSNNQWATQGTGYVSCPWDASEGAFCLVVHEDMAAPASSDPEPEFGNDMTSDRASPDARSPRSPSSPASPPPPPADLDAQDTPMEAVPPRPPPPPPPLDASTGGRRSDQPSAPAADAAPRVLLRGPIHTDHVYYRQEETLIVWQDRDGRDLALSFQEPAGCHAVLVAIEEARQRDTALSGAPDPAAARSRGAAQLSRCRRRRPHQRSRLHRPRQDREDADSDESRGGDDADDGAPYGVDYTDNGGGNSDDNADDDDVEVSLRARIGDDDDDDDEDAMHDGPSDGTIHDHFRDDEDDVADEEDDNDGGGDDAGHGDDDDLTKYQHELQWQFQLKDPMMADLAEIETQITDCLNSVGLNREYLAQWVFQNHYVQRLIPLHREAELQGDMPKLYCMGAIMRAILFLNSRIMIDLILSDEATFYGVIGLLEYDRDAPGQKAGFREHLQSHARFRQILPIAQPGIAHRITQVYCMTYLKDVVLARLLDDTTFTRLSNTISLNQMDILTHFLGPSSTYLRDVLALFSMETAPAPTIQTPGDAHVDGNDAASIASPATARDTQPPASPSPTFLPLPKPAPAHDGGLDGCDATERPDAVPLAPFSQSPPPNVPPAAWTTEERAVKCAEAVLFLHELAAIMKGLNPLGRQHAYRQLAALGLTDVLTRTYLRHADARVRLAACSLLSQLLDHHPMRVRAWVVEQLQQASTSASTSTSHQRSESISAEPTPAEAAKPTAFPSSTESDMTVSPASPTMMTTAAAAHHQNLEDGSPAHRITAPSPPQTSGAEPGHETVVGILIEAMNDPTDLGVSHLAADILQRLLEAFMLEAAEAAALFAQHLDAEAESEAEAEAEAEAQAEVEAQVQAQAAVETDREAGADARIAHPEQSTPDVEMMREAVATDPLPEIDANVVPGGTAAGATSPMMADAEEETVSPESALPAEPCLDPGDPARGGSTPPSETADGATPSARPGAATAATTTASLMAAMASNAETFMSIFYVQYATRLLEPLRALRSSPYYASRSAARHAPTPYFVPAPSYAGEPLCASYRLCLSRPQVHACAQLCDFLVFAVRMHPARARVLLTTPVRRHPDSRRPRCDAGAATTTTTTTTSAVPDIVRLLFARDTYLVCSALRVIKALFEARHPAYHVALVSAGVPRILAGLLYIFGRRGNLAVSTGLSILQGVVQEGPPELLAAFAGHLAGDDDEATAALERQQLAALLPPAVTDAPKPDTATRSDLLGRDAAARYVPTRVLLDRVAPFEPVVAALLDCHRVMTSGPLDHDGDPDSMMRLQEASSMSTAIIDPLSGSESGSGSGSGSRTLSLPASDAATTDPACPDPGLKGHRLDDDLDMFADEDHLPAAPSASTRKPVLADGTLHHSPTPVPAEPDDADAAMTIDGEGVSDPAPAAAAKVTPPPAAVRAASAVCPPDRGADDPAPALKRQKTDVLIAPI</sequence>
<feature type="compositionally biased region" description="Low complexity" evidence="3">
    <location>
        <begin position="1215"/>
        <end position="1225"/>
    </location>
</feature>
<feature type="region of interest" description="Disordered" evidence="3">
    <location>
        <begin position="1021"/>
        <end position="1041"/>
    </location>
</feature>
<feature type="region of interest" description="Disordered" evidence="3">
    <location>
        <begin position="809"/>
        <end position="868"/>
    </location>
</feature>